<proteinExistence type="predicted"/>
<evidence type="ECO:0000313" key="3">
    <source>
        <dbReference type="Proteomes" id="UP000623608"/>
    </source>
</evidence>
<evidence type="ECO:0000313" key="2">
    <source>
        <dbReference type="EMBL" id="GIF25406.1"/>
    </source>
</evidence>
<dbReference type="Proteomes" id="UP000623608">
    <property type="component" value="Unassembled WGS sequence"/>
</dbReference>
<name>A0A919NWU2_9ACTN</name>
<evidence type="ECO:0000256" key="1">
    <source>
        <dbReference type="SAM" id="MobiDB-lite"/>
    </source>
</evidence>
<protein>
    <submittedName>
        <fullName evidence="2">Uncharacterized protein</fullName>
    </submittedName>
</protein>
<organism evidence="2 3">
    <name type="scientific">Paractinoplanes tereljensis</name>
    <dbReference type="NCBI Taxonomy" id="571912"/>
    <lineage>
        <taxon>Bacteria</taxon>
        <taxon>Bacillati</taxon>
        <taxon>Actinomycetota</taxon>
        <taxon>Actinomycetes</taxon>
        <taxon>Micromonosporales</taxon>
        <taxon>Micromonosporaceae</taxon>
        <taxon>Paractinoplanes</taxon>
    </lineage>
</organism>
<sequence length="264" mass="27750">MGAGPAFDPVVFLDDLTAEAGELLVAEDPLEAELYGANLMAAGALFGEEFAEGLSGSIVPALVRSSTAESVAVLFAIDAVADGAGAGEAARRLRETGVAVPGWVDELSAPVTMGFCRRYHDPVGEVSMLLGGFERAGRTHGFIVDVDHDDCDAAVLITLVPGSVLDDAPEIITDEARDTGVTLIAEELDPGEFRRQVERALNARAVHDRGPALSAEVEALDHDDIGSSYPWLAVLLRARIRTLPEPPRPPAAHGSGDGPDIRPR</sequence>
<gene>
    <name evidence="2" type="ORF">Ate02nite_81360</name>
</gene>
<dbReference type="AlphaFoldDB" id="A0A919NWU2"/>
<reference evidence="2" key="1">
    <citation type="submission" date="2021-01" db="EMBL/GenBank/DDBJ databases">
        <title>Whole genome shotgun sequence of Actinoplanes tereljensis NBRC 105297.</title>
        <authorList>
            <person name="Komaki H."/>
            <person name="Tamura T."/>
        </authorList>
    </citation>
    <scope>NUCLEOTIDE SEQUENCE</scope>
    <source>
        <strain evidence="2">NBRC 105297</strain>
    </source>
</reference>
<keyword evidence="3" id="KW-1185">Reference proteome</keyword>
<dbReference type="EMBL" id="BOMY01000051">
    <property type="protein sequence ID" value="GIF25406.1"/>
    <property type="molecule type" value="Genomic_DNA"/>
</dbReference>
<comment type="caution">
    <text evidence="2">The sequence shown here is derived from an EMBL/GenBank/DDBJ whole genome shotgun (WGS) entry which is preliminary data.</text>
</comment>
<accession>A0A919NWU2</accession>
<feature type="region of interest" description="Disordered" evidence="1">
    <location>
        <begin position="243"/>
        <end position="264"/>
    </location>
</feature>